<evidence type="ECO:0000313" key="1">
    <source>
        <dbReference type="EMBL" id="CAK9024265.1"/>
    </source>
</evidence>
<proteinExistence type="predicted"/>
<comment type="caution">
    <text evidence="1">The sequence shown here is derived from an EMBL/GenBank/DDBJ whole genome shotgun (WGS) entry which is preliminary data.</text>
</comment>
<keyword evidence="2" id="KW-1185">Reference proteome</keyword>
<organism evidence="1 2">
    <name type="scientific">Durusdinium trenchii</name>
    <dbReference type="NCBI Taxonomy" id="1381693"/>
    <lineage>
        <taxon>Eukaryota</taxon>
        <taxon>Sar</taxon>
        <taxon>Alveolata</taxon>
        <taxon>Dinophyceae</taxon>
        <taxon>Suessiales</taxon>
        <taxon>Symbiodiniaceae</taxon>
        <taxon>Durusdinium</taxon>
    </lineage>
</organism>
<dbReference type="Gene3D" id="2.60.120.620">
    <property type="entry name" value="q2cbj1_9rhob like domain"/>
    <property type="match status" value="1"/>
</dbReference>
<dbReference type="EMBL" id="CAXAMM010010808">
    <property type="protein sequence ID" value="CAK9024265.1"/>
    <property type="molecule type" value="Genomic_DNA"/>
</dbReference>
<gene>
    <name evidence="1" type="ORF">SCF082_LOCUS16553</name>
</gene>
<evidence type="ECO:0000313" key="2">
    <source>
        <dbReference type="Proteomes" id="UP001642464"/>
    </source>
</evidence>
<protein>
    <submittedName>
        <fullName evidence="1">PH domain-containing protein</fullName>
    </submittedName>
</protein>
<accession>A0ABP0KBT8</accession>
<sequence>MPFGSQGRFEFPSLAPELNQLFLHEALLRAAAQLLGTQDIRLTQADAWFKEGAAEEPGAARSPFASVEQRMHMDFPNHALVHPSDWDDPETVAIIIYLSDASACDGRTGVVPRRGPGDPLYVWPYIKMPGVGLLPWVNDRAQAEASVAERDAEAADFRAQLYAREELVNYSVGSVLLYRHDIWHRGRPVRPGASRLVCNLVFKRAGRDQINHWNTGFARFFYNIKAVLAAPAAEARWGALGLDLAPYRAAFALANSEQAQQWRRELRDLQARLDDLRPAL</sequence>
<name>A0ABP0KBT8_9DINO</name>
<reference evidence="1 2" key="1">
    <citation type="submission" date="2024-02" db="EMBL/GenBank/DDBJ databases">
        <authorList>
            <person name="Chen Y."/>
            <person name="Shah S."/>
            <person name="Dougan E. K."/>
            <person name="Thang M."/>
            <person name="Chan C."/>
        </authorList>
    </citation>
    <scope>NUCLEOTIDE SEQUENCE [LARGE SCALE GENOMIC DNA]</scope>
</reference>
<dbReference type="SUPFAM" id="SSF51197">
    <property type="entry name" value="Clavaminate synthase-like"/>
    <property type="match status" value="1"/>
</dbReference>
<dbReference type="Proteomes" id="UP001642464">
    <property type="component" value="Unassembled WGS sequence"/>
</dbReference>